<dbReference type="Pfam" id="PF08282">
    <property type="entry name" value="Hydrolase_3"/>
    <property type="match status" value="1"/>
</dbReference>
<name>A0A383CK07_9ZZZZ</name>
<reference evidence="7" key="1">
    <citation type="submission" date="2018-05" db="EMBL/GenBank/DDBJ databases">
        <authorList>
            <person name="Lanie J.A."/>
            <person name="Ng W.-L."/>
            <person name="Kazmierczak K.M."/>
            <person name="Andrzejewski T.M."/>
            <person name="Davidsen T.M."/>
            <person name="Wayne K.J."/>
            <person name="Tettelin H."/>
            <person name="Glass J.I."/>
            <person name="Rusch D."/>
            <person name="Podicherti R."/>
            <person name="Tsui H.-C.T."/>
            <person name="Winkler M.E."/>
        </authorList>
    </citation>
    <scope>NUCLEOTIDE SEQUENCE</scope>
</reference>
<evidence type="ECO:0000256" key="2">
    <source>
        <dbReference type="ARBA" id="ARBA00005893"/>
    </source>
</evidence>
<dbReference type="PANTHER" id="PTHR21485:SF3">
    <property type="entry name" value="N-ACYLNEURAMINATE CYTIDYLYLTRANSFERASE"/>
    <property type="match status" value="1"/>
</dbReference>
<evidence type="ECO:0000256" key="6">
    <source>
        <dbReference type="ARBA" id="ARBA00022842"/>
    </source>
</evidence>
<dbReference type="PANTHER" id="PTHR21485">
    <property type="entry name" value="HAD SUPERFAMILY MEMBERS CMAS AND KDSC"/>
    <property type="match status" value="1"/>
</dbReference>
<keyword evidence="5" id="KW-0378">Hydrolase</keyword>
<keyword evidence="4" id="KW-0479">Metal-binding</keyword>
<dbReference type="AlphaFoldDB" id="A0A383CK07"/>
<comment type="cofactor">
    <cofactor evidence="1">
        <name>Mg(2+)</name>
        <dbReference type="ChEBI" id="CHEBI:18420"/>
    </cofactor>
</comment>
<dbReference type="GO" id="GO:0046872">
    <property type="term" value="F:metal ion binding"/>
    <property type="evidence" value="ECO:0007669"/>
    <property type="project" value="UniProtKB-KW"/>
</dbReference>
<proteinExistence type="inferred from homology"/>
<accession>A0A383CK07</accession>
<evidence type="ECO:0008006" key="8">
    <source>
        <dbReference type="Google" id="ProtNLM"/>
    </source>
</evidence>
<dbReference type="NCBIfam" id="TIGR01670">
    <property type="entry name" value="KdsC-phosphatas"/>
    <property type="match status" value="1"/>
</dbReference>
<evidence type="ECO:0000256" key="1">
    <source>
        <dbReference type="ARBA" id="ARBA00001946"/>
    </source>
</evidence>
<evidence type="ECO:0000256" key="5">
    <source>
        <dbReference type="ARBA" id="ARBA00022801"/>
    </source>
</evidence>
<evidence type="ECO:0000313" key="7">
    <source>
        <dbReference type="EMBL" id="SVE32464.1"/>
    </source>
</evidence>
<dbReference type="FunFam" id="3.40.50.1000:FF:000029">
    <property type="entry name" value="3-deoxy-D-manno-octulosonate 8-phosphate phosphatase KdsC"/>
    <property type="match status" value="1"/>
</dbReference>
<dbReference type="PIRSF" id="PIRSF006118">
    <property type="entry name" value="KDO8-P_Ptase"/>
    <property type="match status" value="1"/>
</dbReference>
<dbReference type="InterPro" id="IPR036412">
    <property type="entry name" value="HAD-like_sf"/>
</dbReference>
<gene>
    <name evidence="7" type="ORF">METZ01_LOCUS485318</name>
</gene>
<dbReference type="EMBL" id="UINC01209446">
    <property type="protein sequence ID" value="SVE32464.1"/>
    <property type="molecule type" value="Genomic_DNA"/>
</dbReference>
<dbReference type="SFLD" id="SFLDG01136">
    <property type="entry name" value="C1.6:_Phosphoserine_Phosphatas"/>
    <property type="match status" value="1"/>
</dbReference>
<sequence>MAADPAAPPPSPALVTKAERIRVLITDVDGVWTDGRLYYFPGPAGDLVETKGSTAIDGMALRWWHGAGHTSGIISGRDAPGITHRAEMLGVSHVYQGYLDKIEPWEKICATAAVEDDEVCYMGDDLPDTPLIRRAGLGVAVANARSEVKSVADYVTITPGGEGALREVIELILKARGQWEAVLEKYGLS</sequence>
<dbReference type="Gene3D" id="3.40.50.1000">
    <property type="entry name" value="HAD superfamily/HAD-like"/>
    <property type="match status" value="1"/>
</dbReference>
<evidence type="ECO:0000256" key="4">
    <source>
        <dbReference type="ARBA" id="ARBA00022723"/>
    </source>
</evidence>
<dbReference type="InterPro" id="IPR010023">
    <property type="entry name" value="KdsC_fam"/>
</dbReference>
<comment type="subunit">
    <text evidence="3">Homotetramer.</text>
</comment>
<dbReference type="SFLD" id="SFLDG01138">
    <property type="entry name" value="C1.6.2:_Deoxy-d-mannose-octulo"/>
    <property type="match status" value="1"/>
</dbReference>
<dbReference type="InterPro" id="IPR023214">
    <property type="entry name" value="HAD_sf"/>
</dbReference>
<dbReference type="SFLD" id="SFLDS00003">
    <property type="entry name" value="Haloacid_Dehalogenase"/>
    <property type="match status" value="1"/>
</dbReference>
<dbReference type="GO" id="GO:0016788">
    <property type="term" value="F:hydrolase activity, acting on ester bonds"/>
    <property type="evidence" value="ECO:0007669"/>
    <property type="project" value="InterPro"/>
</dbReference>
<organism evidence="7">
    <name type="scientific">marine metagenome</name>
    <dbReference type="NCBI Taxonomy" id="408172"/>
    <lineage>
        <taxon>unclassified sequences</taxon>
        <taxon>metagenomes</taxon>
        <taxon>ecological metagenomes</taxon>
    </lineage>
</organism>
<dbReference type="GO" id="GO:0008781">
    <property type="term" value="F:N-acylneuraminate cytidylyltransferase activity"/>
    <property type="evidence" value="ECO:0007669"/>
    <property type="project" value="TreeGrafter"/>
</dbReference>
<keyword evidence="6" id="KW-0460">Magnesium</keyword>
<dbReference type="InterPro" id="IPR050793">
    <property type="entry name" value="CMP-NeuNAc_synthase"/>
</dbReference>
<protein>
    <recommendedName>
        <fullName evidence="8">3-deoxy-D-manno-octulosonate 8-phosphate phosphatase</fullName>
    </recommendedName>
</protein>
<comment type="similarity">
    <text evidence="2">Belongs to the KdsC family.</text>
</comment>
<evidence type="ECO:0000256" key="3">
    <source>
        <dbReference type="ARBA" id="ARBA00011881"/>
    </source>
</evidence>
<dbReference type="SUPFAM" id="SSF56784">
    <property type="entry name" value="HAD-like"/>
    <property type="match status" value="1"/>
</dbReference>